<keyword evidence="3 8" id="KW-0378">Hydrolase</keyword>
<gene>
    <name evidence="8" type="ORF">Pla123a_05300</name>
</gene>
<evidence type="ECO:0000256" key="3">
    <source>
        <dbReference type="ARBA" id="ARBA00022801"/>
    </source>
</evidence>
<keyword evidence="9" id="KW-1185">Reference proteome</keyword>
<keyword evidence="2 5" id="KW-0479">Metal-binding</keyword>
<evidence type="ECO:0000259" key="7">
    <source>
        <dbReference type="Pfam" id="PF01321"/>
    </source>
</evidence>
<dbReference type="InterPro" id="IPR036005">
    <property type="entry name" value="Creatinase/aminopeptidase-like"/>
</dbReference>
<feature type="domain" description="Peptidase M24" evidence="6">
    <location>
        <begin position="156"/>
        <end position="361"/>
    </location>
</feature>
<proteinExistence type="inferred from homology"/>
<dbReference type="InterPro" id="IPR050659">
    <property type="entry name" value="Peptidase_M24B"/>
</dbReference>
<dbReference type="GO" id="GO:0006508">
    <property type="term" value="P:proteolysis"/>
    <property type="evidence" value="ECO:0007669"/>
    <property type="project" value="UniProtKB-KW"/>
</dbReference>
<dbReference type="GO" id="GO:0046872">
    <property type="term" value="F:metal ion binding"/>
    <property type="evidence" value="ECO:0007669"/>
    <property type="project" value="UniProtKB-KW"/>
</dbReference>
<dbReference type="PROSITE" id="PS00491">
    <property type="entry name" value="PROLINE_PEPTIDASE"/>
    <property type="match status" value="1"/>
</dbReference>
<dbReference type="InterPro" id="IPR000587">
    <property type="entry name" value="Creatinase_N"/>
</dbReference>
<organism evidence="8 9">
    <name type="scientific">Posidoniimonas polymericola</name>
    <dbReference type="NCBI Taxonomy" id="2528002"/>
    <lineage>
        <taxon>Bacteria</taxon>
        <taxon>Pseudomonadati</taxon>
        <taxon>Planctomycetota</taxon>
        <taxon>Planctomycetia</taxon>
        <taxon>Pirellulales</taxon>
        <taxon>Lacipirellulaceae</taxon>
        <taxon>Posidoniimonas</taxon>
    </lineage>
</organism>
<dbReference type="Pfam" id="PF00557">
    <property type="entry name" value="Peptidase_M24"/>
    <property type="match status" value="1"/>
</dbReference>
<dbReference type="Pfam" id="PF01321">
    <property type="entry name" value="Creatinase_N"/>
    <property type="match status" value="1"/>
</dbReference>
<comment type="caution">
    <text evidence="8">The sequence shown here is derived from an EMBL/GenBank/DDBJ whole genome shotgun (WGS) entry which is preliminary data.</text>
</comment>
<dbReference type="Gene3D" id="3.90.230.10">
    <property type="entry name" value="Creatinase/methionine aminopeptidase superfamily"/>
    <property type="match status" value="1"/>
</dbReference>
<evidence type="ECO:0000313" key="9">
    <source>
        <dbReference type="Proteomes" id="UP000318478"/>
    </source>
</evidence>
<evidence type="ECO:0000313" key="8">
    <source>
        <dbReference type="EMBL" id="TWT85723.1"/>
    </source>
</evidence>
<dbReference type="InterPro" id="IPR001131">
    <property type="entry name" value="Peptidase_M24B_aminopep-P_CS"/>
</dbReference>
<dbReference type="EC" id="3.4.-.-" evidence="8"/>
<dbReference type="SUPFAM" id="SSF53092">
    <property type="entry name" value="Creatinase/prolidase N-terminal domain"/>
    <property type="match status" value="1"/>
</dbReference>
<dbReference type="PANTHER" id="PTHR46112:SF3">
    <property type="entry name" value="AMINOPEPTIDASE YPDF"/>
    <property type="match status" value="1"/>
</dbReference>
<dbReference type="EMBL" id="SJPO01000001">
    <property type="protein sequence ID" value="TWT85723.1"/>
    <property type="molecule type" value="Genomic_DNA"/>
</dbReference>
<comment type="similarity">
    <text evidence="5">Belongs to the peptidase M24B family.</text>
</comment>
<dbReference type="PANTHER" id="PTHR46112">
    <property type="entry name" value="AMINOPEPTIDASE"/>
    <property type="match status" value="1"/>
</dbReference>
<evidence type="ECO:0000259" key="6">
    <source>
        <dbReference type="Pfam" id="PF00557"/>
    </source>
</evidence>
<dbReference type="SUPFAM" id="SSF55920">
    <property type="entry name" value="Creatinase/aminopeptidase"/>
    <property type="match status" value="1"/>
</dbReference>
<dbReference type="InterPro" id="IPR000994">
    <property type="entry name" value="Pept_M24"/>
</dbReference>
<evidence type="ECO:0000256" key="4">
    <source>
        <dbReference type="ARBA" id="ARBA00023049"/>
    </source>
</evidence>
<keyword evidence="4" id="KW-0482">Metalloprotease</keyword>
<accession>A0A5C5ZGN8</accession>
<reference evidence="8 9" key="1">
    <citation type="submission" date="2019-02" db="EMBL/GenBank/DDBJ databases">
        <title>Deep-cultivation of Planctomycetes and their phenomic and genomic characterization uncovers novel biology.</title>
        <authorList>
            <person name="Wiegand S."/>
            <person name="Jogler M."/>
            <person name="Boedeker C."/>
            <person name="Pinto D."/>
            <person name="Vollmers J."/>
            <person name="Rivas-Marin E."/>
            <person name="Kohn T."/>
            <person name="Peeters S.H."/>
            <person name="Heuer A."/>
            <person name="Rast P."/>
            <person name="Oberbeckmann S."/>
            <person name="Bunk B."/>
            <person name="Jeske O."/>
            <person name="Meyerdierks A."/>
            <person name="Storesund J.E."/>
            <person name="Kallscheuer N."/>
            <person name="Luecker S."/>
            <person name="Lage O.M."/>
            <person name="Pohl T."/>
            <person name="Merkel B.J."/>
            <person name="Hornburger P."/>
            <person name="Mueller R.-W."/>
            <person name="Bruemmer F."/>
            <person name="Labrenz M."/>
            <person name="Spormann A.M."/>
            <person name="Op Den Camp H."/>
            <person name="Overmann J."/>
            <person name="Amann R."/>
            <person name="Jetten M.S.M."/>
            <person name="Mascher T."/>
            <person name="Medema M.H."/>
            <person name="Devos D.P."/>
            <person name="Kaster A.-K."/>
            <person name="Ovreas L."/>
            <person name="Rohde M."/>
            <person name="Galperin M.Y."/>
            <person name="Jogler C."/>
        </authorList>
    </citation>
    <scope>NUCLEOTIDE SEQUENCE [LARGE SCALE GENOMIC DNA]</scope>
    <source>
        <strain evidence="8 9">Pla123a</strain>
    </source>
</reference>
<dbReference type="Gene3D" id="3.40.350.10">
    <property type="entry name" value="Creatinase/prolidase N-terminal domain"/>
    <property type="match status" value="1"/>
</dbReference>
<dbReference type="Proteomes" id="UP000318478">
    <property type="component" value="Unassembled WGS sequence"/>
</dbReference>
<feature type="domain" description="Creatinase N-terminal" evidence="7">
    <location>
        <begin position="15"/>
        <end position="146"/>
    </location>
</feature>
<evidence type="ECO:0000256" key="2">
    <source>
        <dbReference type="ARBA" id="ARBA00022723"/>
    </source>
</evidence>
<evidence type="ECO:0000256" key="5">
    <source>
        <dbReference type="RuleBase" id="RU000590"/>
    </source>
</evidence>
<keyword evidence="1" id="KW-0645">Protease</keyword>
<name>A0A5C5ZGN8_9BACT</name>
<dbReference type="RefSeq" id="WP_146583964.1">
    <property type="nucleotide sequence ID" value="NZ_SJPO01000001.1"/>
</dbReference>
<dbReference type="AlphaFoldDB" id="A0A5C5ZGN8"/>
<dbReference type="GO" id="GO:0008237">
    <property type="term" value="F:metallopeptidase activity"/>
    <property type="evidence" value="ECO:0007669"/>
    <property type="project" value="UniProtKB-KW"/>
</dbReference>
<evidence type="ECO:0000256" key="1">
    <source>
        <dbReference type="ARBA" id="ARBA00022670"/>
    </source>
</evidence>
<protein>
    <submittedName>
        <fullName evidence="8">Putative peptidase</fullName>
        <ecNumber evidence="8">3.4.-.-</ecNumber>
    </submittedName>
</protein>
<dbReference type="OrthoDB" id="9806388at2"/>
<dbReference type="InterPro" id="IPR029149">
    <property type="entry name" value="Creatin/AminoP/Spt16_N"/>
</dbReference>
<sequence>MSQPTPIAPAEYQLRLAKAQRLLAEHNLDALLLPAGTSLRYFTGVAWGLSERFLGAVLPREGELVYVAPAFEEPKVRELLVLDGPLAVWEEHDSPFELVARLLKEQNAGRVAVEGTTPFFMGEALRQAAPSVELVDAAPVVDGCRMQKSAAEVAIIEHAMGVTLDIHRRVRDRLAVGVTNTEIARWIDAEHRAAGADNGSTFAIVAFGESTAFPHGPKGEQRLAEGDTVLVDTGCTFDGYHSDLTRTYVFGEPTARQRQIWEIEREAQAAAFAAAQPGAPCEAVDAAARAVLERHGLGPDYQTPGLPHRTGHGLGMDIHEAPYLVRGNQTPLAEGMVGSIEPMICVYGELGVRLEDHFVVTPAGPRWLSEPSASLDRPFG</sequence>